<feature type="chain" id="PRO_5022664443" evidence="1">
    <location>
        <begin position="19"/>
        <end position="250"/>
    </location>
</feature>
<dbReference type="EMBL" id="CP029077">
    <property type="protein sequence ID" value="QED23182.1"/>
    <property type="molecule type" value="Genomic_DNA"/>
</dbReference>
<dbReference type="AlphaFoldDB" id="A0A5B8XCY2"/>
<dbReference type="Gene3D" id="3.40.50.1980">
    <property type="entry name" value="Nitrogenase molybdenum iron protein domain"/>
    <property type="match status" value="1"/>
</dbReference>
<feature type="signal peptide" evidence="1">
    <location>
        <begin position="1"/>
        <end position="18"/>
    </location>
</feature>
<protein>
    <submittedName>
        <fullName evidence="2">Zinc/manganese ABC transporter substrate binding protein</fullName>
    </submittedName>
</protein>
<accession>A0A5B8XCY2</accession>
<proteinExistence type="predicted"/>
<dbReference type="RefSeq" id="WP_146820472.1">
    <property type="nucleotide sequence ID" value="NZ_CP029077.1"/>
</dbReference>
<reference evidence="2 3" key="1">
    <citation type="journal article" date="2019" name="ISME J.">
        <title>Deianiraea, an extracellular bacterium associated with the ciliate Paramecium, suggests an alternative scenario for the evolution of Rickettsiales.</title>
        <authorList>
            <person name="Castelli M."/>
            <person name="Sabaneyeva E."/>
            <person name="Lanzoni O."/>
            <person name="Lebedeva N."/>
            <person name="Floriano A.M."/>
            <person name="Gaiarsa S."/>
            <person name="Benken K."/>
            <person name="Modeo L."/>
            <person name="Bandi C."/>
            <person name="Potekhin A."/>
            <person name="Sassera D."/>
            <person name="Petroni G."/>
        </authorList>
    </citation>
    <scope>NUCLEOTIDE SEQUENCE [LARGE SCALE GENOMIC DNA]</scope>
    <source>
        <strain evidence="2">CyL4-1</strain>
    </source>
</reference>
<keyword evidence="1" id="KW-0732">Signal</keyword>
<dbReference type="Proteomes" id="UP000321934">
    <property type="component" value="Chromosome"/>
</dbReference>
<evidence type="ECO:0000256" key="1">
    <source>
        <dbReference type="SAM" id="SignalP"/>
    </source>
</evidence>
<name>A0A5B8XCY2_9RICK</name>
<gene>
    <name evidence="2" type="ORF">Deia_00378</name>
</gene>
<keyword evidence="3" id="KW-1185">Reference proteome</keyword>
<evidence type="ECO:0000313" key="2">
    <source>
        <dbReference type="EMBL" id="QED23182.1"/>
    </source>
</evidence>
<sequence length="250" mass="28521">MLKFACIFVILFINTSFAKPKIAADHPFIISAISQMSPNKFEYIKVYSKNAHDGIYLKPNEIRKISSADLTFSISHFESLKQLKLKNKVINLADCSILKDEFCSKDKHFWLSSDVACQIYEQILSEISIFLEKNEINQARKIINGVKNIKNKENLSCHVLTSHNFGTRLSKIVSIDGYIFHNGSILPKVLESIQNKPYIIVSDGKFPDELRQKIHKDSKVVIIDADGMNIDKYETYINNISQLLTSKCTI</sequence>
<dbReference type="SUPFAM" id="SSF53807">
    <property type="entry name" value="Helical backbone' metal receptor"/>
    <property type="match status" value="1"/>
</dbReference>
<organism evidence="2 3">
    <name type="scientific">Candidatus Deianiraea vastatrix</name>
    <dbReference type="NCBI Taxonomy" id="2163644"/>
    <lineage>
        <taxon>Bacteria</taxon>
        <taxon>Pseudomonadati</taxon>
        <taxon>Pseudomonadota</taxon>
        <taxon>Alphaproteobacteria</taxon>
        <taxon>Rickettsiales</taxon>
        <taxon>Candidatus Deianiraeaceae</taxon>
        <taxon>Candidatus Deianiraea</taxon>
    </lineage>
</organism>
<evidence type="ECO:0000313" key="3">
    <source>
        <dbReference type="Proteomes" id="UP000321934"/>
    </source>
</evidence>